<feature type="compositionally biased region" description="Low complexity" evidence="13">
    <location>
        <begin position="505"/>
        <end position="545"/>
    </location>
</feature>
<feature type="domain" description="NR LBD" evidence="16">
    <location>
        <begin position="201"/>
        <end position="480"/>
    </location>
</feature>
<organism evidence="19">
    <name type="scientific">Onchocerca ochengi</name>
    <name type="common">Filarial nematode worm</name>
    <dbReference type="NCBI Taxonomy" id="42157"/>
    <lineage>
        <taxon>Eukaryota</taxon>
        <taxon>Metazoa</taxon>
        <taxon>Ecdysozoa</taxon>
        <taxon>Nematoda</taxon>
        <taxon>Chromadorea</taxon>
        <taxon>Rhabditida</taxon>
        <taxon>Spirurina</taxon>
        <taxon>Spiruromorpha</taxon>
        <taxon>Filarioidea</taxon>
        <taxon>Onchocercidae</taxon>
        <taxon>Onchocerca</taxon>
    </lineage>
</organism>
<keyword evidence="3 12" id="KW-0479">Metal-binding</keyword>
<comment type="function">
    <text evidence="11">Orphan nuclear receptor.</text>
</comment>
<dbReference type="Proteomes" id="UP000271087">
    <property type="component" value="Unassembled WGS sequence"/>
</dbReference>
<gene>
    <name evidence="17" type="ORF">NOO_LOCUS4046</name>
</gene>
<feature type="signal peptide" evidence="14">
    <location>
        <begin position="1"/>
        <end position="19"/>
    </location>
</feature>
<evidence type="ECO:0000256" key="13">
    <source>
        <dbReference type="SAM" id="MobiDB-lite"/>
    </source>
</evidence>
<feature type="region of interest" description="Disordered" evidence="13">
    <location>
        <begin position="488"/>
        <end position="545"/>
    </location>
</feature>
<dbReference type="GO" id="GO:0008270">
    <property type="term" value="F:zinc ion binding"/>
    <property type="evidence" value="ECO:0007669"/>
    <property type="project" value="UniProtKB-KW"/>
</dbReference>
<dbReference type="InterPro" id="IPR000536">
    <property type="entry name" value="Nucl_hrmn_rcpt_lig-bd"/>
</dbReference>
<sequence>MTTMMMMMMMMMMLMMTMMLMNDNDDNVDDDHAIGGPLLLHALPVHHKCYSSFGRRKVLIVVISDYRAMDLGEGMCMVCGDRSAGKHYGVMACYGCKGFFRRTIRSGQSYTCRFMQKCSIDKDQRNACRFCRFQRCLEVGMEPDGNVLLICLFFDQLICDCRAIRPDRDIIGKQKNPRRKKLRREDSLLPSPGADSHCSQQEDALLTYLLDTELQAMSSIKQLSVATPIGIARVKADPDLELNGIFQNKYILDSDRFDMCYEAGRTATVEQLSQAVRRYIGAAVDWIDALFSLVNLNGYNEKVFVLKSSFAAFCAFTQAARTAQATSDPDLLCLCNRTVIPRQTPRHLLENNFLSNNMTARILDELTQPIRKLLLNEAEIVSLTALVLLDADAPGLSLETSQTLGTLRDRVQHVLFQMIRDRVSSAEQPISAAISRFGNILLLLPPLAKISSILCENVQFARMFGCQMIDPLLIEIFVDSPGEVIPSPTAKERADVSTQTFLQTSPQQQASSADVDDLSSVHLTPPPTVNLSTLSPLSLPNSGSVMHGRMQQQQVMSANGTSPTPHQPQPQRVTPIIVPPGPNTSYNFYFPYSGQFSVSGTYPSHAQQPPSASATGTYVSQAGIFDSGHSSNPADVTNTFRYL</sequence>
<dbReference type="PROSITE" id="PS00031">
    <property type="entry name" value="NUCLEAR_REC_DBD_1"/>
    <property type="match status" value="1"/>
</dbReference>
<dbReference type="InterPro" id="IPR001628">
    <property type="entry name" value="Znf_hrmn_rcpt"/>
</dbReference>
<keyword evidence="14" id="KW-0732">Signal</keyword>
<comment type="similarity">
    <text evidence="2 12">Belongs to the nuclear hormone receptor family.</text>
</comment>
<evidence type="ECO:0000256" key="12">
    <source>
        <dbReference type="RuleBase" id="RU004334"/>
    </source>
</evidence>
<dbReference type="WBParaSite" id="nOo.2.0.1.t04046-RA">
    <property type="protein sequence ID" value="nOo.2.0.1.t04046-RA"/>
    <property type="gene ID" value="nOo.2.0.1.g04046"/>
</dbReference>
<dbReference type="EMBL" id="UYRW01000852">
    <property type="protein sequence ID" value="VDK71530.1"/>
    <property type="molecule type" value="Genomic_DNA"/>
</dbReference>
<dbReference type="InterPro" id="IPR049636">
    <property type="entry name" value="HNF4-like_DBD"/>
</dbReference>
<dbReference type="InterPro" id="IPR052496">
    <property type="entry name" value="Orphan_Nuclear_Rcpt"/>
</dbReference>
<dbReference type="SUPFAM" id="SSF57716">
    <property type="entry name" value="Glucocorticoid receptor-like (DNA-binding domain)"/>
    <property type="match status" value="1"/>
</dbReference>
<dbReference type="AlphaFoldDB" id="A0A182E7Q1"/>
<proteinExistence type="inferred from homology"/>
<keyword evidence="6 12" id="KW-0805">Transcription regulation</keyword>
<dbReference type="GO" id="GO:0005634">
    <property type="term" value="C:nucleus"/>
    <property type="evidence" value="ECO:0007669"/>
    <property type="project" value="UniProtKB-SubCell"/>
</dbReference>
<dbReference type="OrthoDB" id="5771769at2759"/>
<evidence type="ECO:0000256" key="3">
    <source>
        <dbReference type="ARBA" id="ARBA00022723"/>
    </source>
</evidence>
<evidence type="ECO:0000256" key="8">
    <source>
        <dbReference type="ARBA" id="ARBA00023163"/>
    </source>
</evidence>
<protein>
    <submittedName>
        <fullName evidence="19">Nuclear receptor</fullName>
    </submittedName>
</protein>
<keyword evidence="5 12" id="KW-0862">Zinc</keyword>
<keyword evidence="4 12" id="KW-0863">Zinc-finger</keyword>
<dbReference type="SMART" id="SM00399">
    <property type="entry name" value="ZnF_C4"/>
    <property type="match status" value="1"/>
</dbReference>
<dbReference type="GO" id="GO:0003700">
    <property type="term" value="F:DNA-binding transcription factor activity"/>
    <property type="evidence" value="ECO:0007669"/>
    <property type="project" value="InterPro"/>
</dbReference>
<dbReference type="SUPFAM" id="SSF48508">
    <property type="entry name" value="Nuclear receptor ligand-binding domain"/>
    <property type="match status" value="1"/>
</dbReference>
<evidence type="ECO:0000256" key="7">
    <source>
        <dbReference type="ARBA" id="ARBA00023125"/>
    </source>
</evidence>
<dbReference type="PANTHER" id="PTHR47519:SF5">
    <property type="entry name" value="NUCLEAR HORMONE RECEPTOR E75"/>
    <property type="match status" value="1"/>
</dbReference>
<reference evidence="19" key="1">
    <citation type="submission" date="2016-06" db="UniProtKB">
        <authorList>
            <consortium name="WormBaseParasite"/>
        </authorList>
    </citation>
    <scope>IDENTIFICATION</scope>
</reference>
<dbReference type="STRING" id="42157.A0A182E7Q1"/>
<evidence type="ECO:0000259" key="15">
    <source>
        <dbReference type="PROSITE" id="PS51030"/>
    </source>
</evidence>
<feature type="region of interest" description="Disordered" evidence="13">
    <location>
        <begin position="175"/>
        <end position="198"/>
    </location>
</feature>
<feature type="region of interest" description="Disordered" evidence="13">
    <location>
        <begin position="551"/>
        <end position="570"/>
    </location>
</feature>
<evidence type="ECO:0000256" key="6">
    <source>
        <dbReference type="ARBA" id="ARBA00023015"/>
    </source>
</evidence>
<dbReference type="Gene3D" id="1.10.565.10">
    <property type="entry name" value="Retinoid X Receptor"/>
    <property type="match status" value="1"/>
</dbReference>
<dbReference type="PROSITE" id="PS51030">
    <property type="entry name" value="NUCLEAR_REC_DBD_2"/>
    <property type="match status" value="1"/>
</dbReference>
<evidence type="ECO:0000256" key="14">
    <source>
        <dbReference type="SAM" id="SignalP"/>
    </source>
</evidence>
<keyword evidence="10 12" id="KW-0539">Nucleus</keyword>
<dbReference type="Pfam" id="PF00104">
    <property type="entry name" value="Hormone_recep"/>
    <property type="match status" value="1"/>
</dbReference>
<dbReference type="FunFam" id="3.30.50.10:FF:000030">
    <property type="entry name" value="Nuclear Hormone Receptor family"/>
    <property type="match status" value="1"/>
</dbReference>
<dbReference type="InterPro" id="IPR013088">
    <property type="entry name" value="Znf_NHR/GATA"/>
</dbReference>
<dbReference type="Gene3D" id="3.30.50.10">
    <property type="entry name" value="Erythroid Transcription Factor GATA-1, subunit A"/>
    <property type="match status" value="1"/>
</dbReference>
<dbReference type="Pfam" id="PF00105">
    <property type="entry name" value="zf-C4"/>
    <property type="match status" value="1"/>
</dbReference>
<reference evidence="17 18" key="2">
    <citation type="submission" date="2018-08" db="EMBL/GenBank/DDBJ databases">
        <authorList>
            <person name="Laetsch R D."/>
            <person name="Stevens L."/>
            <person name="Kumar S."/>
            <person name="Blaxter L. M."/>
        </authorList>
    </citation>
    <scope>NUCLEOTIDE SEQUENCE [LARGE SCALE GENOMIC DNA]</scope>
</reference>
<keyword evidence="9 12" id="KW-0675">Receptor</keyword>
<evidence type="ECO:0000313" key="18">
    <source>
        <dbReference type="Proteomes" id="UP000271087"/>
    </source>
</evidence>
<feature type="chain" id="PRO_5043137354" evidence="14">
    <location>
        <begin position="20"/>
        <end position="643"/>
    </location>
</feature>
<dbReference type="InterPro" id="IPR035500">
    <property type="entry name" value="NHR-like_dom_sf"/>
</dbReference>
<keyword evidence="8 12" id="KW-0804">Transcription</keyword>
<dbReference type="CDD" id="cd06960">
    <property type="entry name" value="NR_DBD_HNF4A"/>
    <property type="match status" value="1"/>
</dbReference>
<evidence type="ECO:0000256" key="5">
    <source>
        <dbReference type="ARBA" id="ARBA00022833"/>
    </source>
</evidence>
<feature type="domain" description="Nuclear receptor" evidence="15">
    <location>
        <begin position="73"/>
        <end position="148"/>
    </location>
</feature>
<accession>A0A182E7Q1</accession>
<comment type="subcellular location">
    <subcellularLocation>
        <location evidence="1 12">Nucleus</location>
    </subcellularLocation>
</comment>
<evidence type="ECO:0000256" key="10">
    <source>
        <dbReference type="ARBA" id="ARBA00023242"/>
    </source>
</evidence>
<dbReference type="PRINTS" id="PR00047">
    <property type="entry name" value="STROIDFINGER"/>
</dbReference>
<evidence type="ECO:0000256" key="2">
    <source>
        <dbReference type="ARBA" id="ARBA00005993"/>
    </source>
</evidence>
<evidence type="ECO:0000313" key="17">
    <source>
        <dbReference type="EMBL" id="VDK71530.1"/>
    </source>
</evidence>
<dbReference type="PANTHER" id="PTHR47519">
    <property type="entry name" value="NUCLEAR HORMONE RECEPTOR FAMILY MEMBER NHR-31-RELATED"/>
    <property type="match status" value="1"/>
</dbReference>
<evidence type="ECO:0000256" key="4">
    <source>
        <dbReference type="ARBA" id="ARBA00022771"/>
    </source>
</evidence>
<evidence type="ECO:0000256" key="9">
    <source>
        <dbReference type="ARBA" id="ARBA00023170"/>
    </source>
</evidence>
<keyword evidence="18" id="KW-1185">Reference proteome</keyword>
<dbReference type="SMART" id="SM00430">
    <property type="entry name" value="HOLI"/>
    <property type="match status" value="1"/>
</dbReference>
<evidence type="ECO:0000259" key="16">
    <source>
        <dbReference type="PROSITE" id="PS51843"/>
    </source>
</evidence>
<evidence type="ECO:0000256" key="11">
    <source>
        <dbReference type="ARBA" id="ARBA00037512"/>
    </source>
</evidence>
<evidence type="ECO:0000256" key="1">
    <source>
        <dbReference type="ARBA" id="ARBA00004123"/>
    </source>
</evidence>
<name>A0A182E7Q1_ONCOC</name>
<keyword evidence="7 12" id="KW-0238">DNA-binding</keyword>
<evidence type="ECO:0000313" key="19">
    <source>
        <dbReference type="WBParaSite" id="nOo.2.0.1.t04046-RA"/>
    </source>
</evidence>
<dbReference type="PROSITE" id="PS51843">
    <property type="entry name" value="NR_LBD"/>
    <property type="match status" value="1"/>
</dbReference>
<dbReference type="GO" id="GO:0000978">
    <property type="term" value="F:RNA polymerase II cis-regulatory region sequence-specific DNA binding"/>
    <property type="evidence" value="ECO:0007669"/>
    <property type="project" value="InterPro"/>
</dbReference>